<keyword evidence="1" id="KW-0808">Transferase</keyword>
<dbReference type="EMBL" id="MT141345">
    <property type="protein sequence ID" value="QJA58899.1"/>
    <property type="molecule type" value="Genomic_DNA"/>
</dbReference>
<keyword evidence="1" id="KW-0489">Methyltransferase</keyword>
<sequence length="384" mass="43185">MRPCTREWIKTLPVRWATRTELYEWLIADEVLPPGGAGVEIGVCRGANAVDLKRILVPDRLFLVDDWQAFPTLWGNEPAPFEQRKQDARHGAVKTALEDEHTRVVRMSSLRAAYAFPLHSLDFVYIDADHHFAPALCDIITYFDRLKNGGILMCHDFTPTVSWGGVADAVYELCSGRLPPTVLGVTDEDTPTVVLVKGASKMVVKAGHLGGNALGSGDRHSIETGVWAWMKERYKLETVLDLGCGIGNAMPHFSALGYWPIGLDGLRENCDLVKTFPTICHDLTTGPIYLSNIDLVWSCEVAEHIDKKFVDNFLDTLCMGRFVGMTHGLPGQAGYHHVNLQPPEYWQERIEKRGFVMIPRKLFEDRIKNKYFQRSGMLFKKVGK</sequence>
<gene>
    <name evidence="1" type="ORF">MM415B01386_0017</name>
</gene>
<dbReference type="PANTHER" id="PTHR37909">
    <property type="entry name" value="S-ADENOSYL-L-METHIONINE-DEPENDENT METHYLTRANSFERASES SUPERFAMILY PROTEIN"/>
    <property type="match status" value="1"/>
</dbReference>
<dbReference type="SUPFAM" id="SSF53335">
    <property type="entry name" value="S-adenosyl-L-methionine-dependent methyltransferases"/>
    <property type="match status" value="2"/>
</dbReference>
<dbReference type="InterPro" id="IPR029063">
    <property type="entry name" value="SAM-dependent_MTases_sf"/>
</dbReference>
<organism evidence="1">
    <name type="scientific">viral metagenome</name>
    <dbReference type="NCBI Taxonomy" id="1070528"/>
    <lineage>
        <taxon>unclassified sequences</taxon>
        <taxon>metagenomes</taxon>
        <taxon>organismal metagenomes</taxon>
    </lineage>
</organism>
<accession>A0A6M3IN01</accession>
<proteinExistence type="predicted"/>
<dbReference type="GO" id="GO:0008168">
    <property type="term" value="F:methyltransferase activity"/>
    <property type="evidence" value="ECO:0007669"/>
    <property type="project" value="UniProtKB-KW"/>
</dbReference>
<dbReference type="Gene3D" id="3.40.50.150">
    <property type="entry name" value="Vaccinia Virus protein VP39"/>
    <property type="match status" value="2"/>
</dbReference>
<reference evidence="1" key="1">
    <citation type="submission" date="2020-03" db="EMBL/GenBank/DDBJ databases">
        <title>The deep terrestrial virosphere.</title>
        <authorList>
            <person name="Holmfeldt K."/>
            <person name="Nilsson E."/>
            <person name="Simone D."/>
            <person name="Lopez-Fernandez M."/>
            <person name="Wu X."/>
            <person name="de Brujin I."/>
            <person name="Lundin D."/>
            <person name="Andersson A."/>
            <person name="Bertilsson S."/>
            <person name="Dopson M."/>
        </authorList>
    </citation>
    <scope>NUCLEOTIDE SEQUENCE</scope>
    <source>
        <strain evidence="1">MM415B01386</strain>
    </source>
</reference>
<protein>
    <submittedName>
        <fullName evidence="1">Putative methyltransferase</fullName>
    </submittedName>
</protein>
<dbReference type="Pfam" id="PF13578">
    <property type="entry name" value="Methyltransf_24"/>
    <property type="match status" value="1"/>
</dbReference>
<dbReference type="PANTHER" id="PTHR37909:SF1">
    <property type="entry name" value="S-ADENOSYL-L-METHIONINE-DEPENDENT METHYLTRANSFERASES SUPERFAMILY PROTEIN"/>
    <property type="match status" value="1"/>
</dbReference>
<dbReference type="AlphaFoldDB" id="A0A6M3IN01"/>
<name>A0A6M3IN01_9ZZZZ</name>
<dbReference type="GO" id="GO:0032259">
    <property type="term" value="P:methylation"/>
    <property type="evidence" value="ECO:0007669"/>
    <property type="project" value="UniProtKB-KW"/>
</dbReference>
<evidence type="ECO:0000313" key="1">
    <source>
        <dbReference type="EMBL" id="QJA58899.1"/>
    </source>
</evidence>